<dbReference type="EMBL" id="CCKQ01000574">
    <property type="protein sequence ID" value="CDW71656.1"/>
    <property type="molecule type" value="Genomic_DNA"/>
</dbReference>
<feature type="region of interest" description="Disordered" evidence="1">
    <location>
        <begin position="183"/>
        <end position="220"/>
    </location>
</feature>
<gene>
    <name evidence="2" type="primary">Contig15608.g16631</name>
    <name evidence="2" type="ORF">STYLEM_603</name>
</gene>
<dbReference type="OrthoDB" id="10554364at2759"/>
<feature type="region of interest" description="Disordered" evidence="1">
    <location>
        <begin position="1"/>
        <end position="98"/>
    </location>
</feature>
<evidence type="ECO:0000313" key="3">
    <source>
        <dbReference type="Proteomes" id="UP000039865"/>
    </source>
</evidence>
<protein>
    <submittedName>
        <fullName evidence="2">Uncharacterized protein</fullName>
    </submittedName>
</protein>
<feature type="compositionally biased region" description="Low complexity" evidence="1">
    <location>
        <begin position="35"/>
        <end position="44"/>
    </location>
</feature>
<feature type="compositionally biased region" description="Acidic residues" evidence="1">
    <location>
        <begin position="58"/>
        <end position="73"/>
    </location>
</feature>
<feature type="compositionally biased region" description="Polar residues" evidence="1">
    <location>
        <begin position="204"/>
        <end position="220"/>
    </location>
</feature>
<name>A0A077ZT65_STYLE</name>
<accession>A0A077ZT65</accession>
<evidence type="ECO:0000313" key="2">
    <source>
        <dbReference type="EMBL" id="CDW71656.1"/>
    </source>
</evidence>
<dbReference type="AlphaFoldDB" id="A0A077ZT65"/>
<dbReference type="InParanoid" id="A0A077ZT65"/>
<dbReference type="Proteomes" id="UP000039865">
    <property type="component" value="Unassembled WGS sequence"/>
</dbReference>
<keyword evidence="3" id="KW-1185">Reference proteome</keyword>
<reference evidence="2 3" key="1">
    <citation type="submission" date="2014-06" db="EMBL/GenBank/DDBJ databases">
        <authorList>
            <person name="Swart Estienne"/>
        </authorList>
    </citation>
    <scope>NUCLEOTIDE SEQUENCE [LARGE SCALE GENOMIC DNA]</scope>
    <source>
        <strain evidence="2 3">130c</strain>
    </source>
</reference>
<feature type="compositionally biased region" description="Polar residues" evidence="1">
    <location>
        <begin position="74"/>
        <end position="98"/>
    </location>
</feature>
<proteinExistence type="predicted"/>
<evidence type="ECO:0000256" key="1">
    <source>
        <dbReference type="SAM" id="MobiDB-lite"/>
    </source>
</evidence>
<sequence length="756" mass="87851">MGLPVTSSEKRSGRGRPKSKQTGMISIPPPRPNEESSSNQSLLNFDVKRIENHRNTVEEESSSDIDPDLENENDSSSNQVNFNNENGSSIAPNDNKTPTTGIIKGSILDQLQASLTSHIQQQESLVEEQCNEQQEECNDYFTYGETQQQTQQQTQKQQQQQQTQLQSQSLFQKSQAAVQQQKLKKRKRDFINNNKEDEYDDYHSYSSQTQRNPHGTQSITLDDLLNPEQQKLNAKKKKKNPDQYNYEDIKNNTNQAEIEKEASKNKKSLFGQYFVLNHEQSQARGPNHLETQRLEGDSIADILVQEQNRGNEFNSEDQFSLRQIVSSQERAEKQALARKLYNDANNFQSFNSVQENQIELLEAMQYLSDPNVIMIDTHENKMSGETKTFCFFDVKKKVLLNALNLEQNGKNFLQVVNFSDRVFLIERIVIATKSQKLIIYEYIRESGNLNLIFEETDHKKIKPVCFGHKTRLYILLVNTKSILYDFSNKMKIIFDKLGFQVTNSNDLKTIVVNDRELYLFHCSKSRSQGEIFTIDLLTLAQWKRIEIKTDNRPKDLIQFGMLPYRKQNDAKYIVLLFGGTYNTLRQCFLFDDFKKDISRVSIYSGDIDKILTNQVFIAEDEIIAFGENRIHLYDRKTQKFKAMCYDFQYDENAGGMRDSDEPQLYEEEDRHYFEQLSPGKKENKQNSEQDRYYRETQDQSQGRDIDIKAIREFDSQYSSTSSAMPSQIHNLLQQNNNNDELMPDISQCANLDDLCN</sequence>
<feature type="region of interest" description="Disordered" evidence="1">
    <location>
        <begin position="673"/>
        <end position="704"/>
    </location>
</feature>
<feature type="compositionally biased region" description="Basic and acidic residues" evidence="1">
    <location>
        <begin position="46"/>
        <end position="57"/>
    </location>
</feature>
<organism evidence="2 3">
    <name type="scientific">Stylonychia lemnae</name>
    <name type="common">Ciliate</name>
    <dbReference type="NCBI Taxonomy" id="5949"/>
    <lineage>
        <taxon>Eukaryota</taxon>
        <taxon>Sar</taxon>
        <taxon>Alveolata</taxon>
        <taxon>Ciliophora</taxon>
        <taxon>Intramacronucleata</taxon>
        <taxon>Spirotrichea</taxon>
        <taxon>Stichotrichia</taxon>
        <taxon>Sporadotrichida</taxon>
        <taxon>Oxytrichidae</taxon>
        <taxon>Stylonychinae</taxon>
        <taxon>Stylonychia</taxon>
    </lineage>
</organism>